<accession>A0AAW0V6V7</accession>
<reference evidence="2 3" key="1">
    <citation type="submission" date="2023-03" db="EMBL/GenBank/DDBJ databases">
        <title>High-quality genome of Scylla paramamosain provides insights in environmental adaptation.</title>
        <authorList>
            <person name="Zhang L."/>
        </authorList>
    </citation>
    <scope>NUCLEOTIDE SEQUENCE [LARGE SCALE GENOMIC DNA]</scope>
    <source>
        <strain evidence="2">LZ_2023a</strain>
        <tissue evidence="2">Muscle</tissue>
    </source>
</reference>
<gene>
    <name evidence="2" type="ORF">O3P69_002355</name>
</gene>
<dbReference type="Pfam" id="PF10545">
    <property type="entry name" value="MADF_DNA_bdg"/>
    <property type="match status" value="1"/>
</dbReference>
<dbReference type="PANTHER" id="PTHR12243:SF67">
    <property type="entry name" value="COREPRESSOR OF PANGOLIN, ISOFORM A-RELATED"/>
    <property type="match status" value="1"/>
</dbReference>
<keyword evidence="3" id="KW-1185">Reference proteome</keyword>
<sequence length="281" mass="31413">MKFAWTRDSEELLLELVREHRSVWDPKHKNYHKSKLRQEIFSKIADAIRQQFPELKQLEGEHVRLKFKNIRTYFVTIYRKIQKAPSGSTGQPPQKWHLFKVAMFLADSMVDTSGTPSSVAMSDTEQLSSHSKLMPALNLPDDTLTEGERVPRLVSPEPQVITCGSSGVSSPLSSGCSSGPDALNIPSDGSIQESSPVVNNANKCPVKRVVTRRRKRPSSDNPDIDTCVLTLRNYIDQKKSVSVEASRTHMTARQIIIPTCLSLHFGYTAQTLYGTTPPGHL</sequence>
<dbReference type="AlphaFoldDB" id="A0AAW0V6V7"/>
<name>A0AAW0V6V7_SCYPA</name>
<protein>
    <recommendedName>
        <fullName evidence="1">MADF domain-containing protein</fullName>
    </recommendedName>
</protein>
<dbReference type="PANTHER" id="PTHR12243">
    <property type="entry name" value="MADF DOMAIN TRANSCRIPTION FACTOR"/>
    <property type="match status" value="1"/>
</dbReference>
<feature type="domain" description="MADF" evidence="1">
    <location>
        <begin position="12"/>
        <end position="110"/>
    </location>
</feature>
<organism evidence="2 3">
    <name type="scientific">Scylla paramamosain</name>
    <name type="common">Mud crab</name>
    <dbReference type="NCBI Taxonomy" id="85552"/>
    <lineage>
        <taxon>Eukaryota</taxon>
        <taxon>Metazoa</taxon>
        <taxon>Ecdysozoa</taxon>
        <taxon>Arthropoda</taxon>
        <taxon>Crustacea</taxon>
        <taxon>Multicrustacea</taxon>
        <taxon>Malacostraca</taxon>
        <taxon>Eumalacostraca</taxon>
        <taxon>Eucarida</taxon>
        <taxon>Decapoda</taxon>
        <taxon>Pleocyemata</taxon>
        <taxon>Brachyura</taxon>
        <taxon>Eubrachyura</taxon>
        <taxon>Portunoidea</taxon>
        <taxon>Portunidae</taxon>
        <taxon>Portuninae</taxon>
        <taxon>Scylla</taxon>
    </lineage>
</organism>
<proteinExistence type="predicted"/>
<dbReference type="SMART" id="SM00595">
    <property type="entry name" value="MADF"/>
    <property type="match status" value="1"/>
</dbReference>
<comment type="caution">
    <text evidence="2">The sequence shown here is derived from an EMBL/GenBank/DDBJ whole genome shotgun (WGS) entry which is preliminary data.</text>
</comment>
<evidence type="ECO:0000259" key="1">
    <source>
        <dbReference type="PROSITE" id="PS51029"/>
    </source>
</evidence>
<dbReference type="InterPro" id="IPR006578">
    <property type="entry name" value="MADF-dom"/>
</dbReference>
<dbReference type="Proteomes" id="UP001487740">
    <property type="component" value="Unassembled WGS sequence"/>
</dbReference>
<evidence type="ECO:0000313" key="3">
    <source>
        <dbReference type="Proteomes" id="UP001487740"/>
    </source>
</evidence>
<dbReference type="EMBL" id="JARAKH010000001">
    <property type="protein sequence ID" value="KAK8407750.1"/>
    <property type="molecule type" value="Genomic_DNA"/>
</dbReference>
<dbReference type="PROSITE" id="PS51029">
    <property type="entry name" value="MADF"/>
    <property type="match status" value="1"/>
</dbReference>
<dbReference type="InterPro" id="IPR039353">
    <property type="entry name" value="TF_Adf1"/>
</dbReference>
<evidence type="ECO:0000313" key="2">
    <source>
        <dbReference type="EMBL" id="KAK8407750.1"/>
    </source>
</evidence>